<feature type="domain" description="HNH nuclease" evidence="2">
    <location>
        <begin position="150"/>
        <end position="204"/>
    </location>
</feature>
<sequence length="412" mass="44788">MLLPSVVPGSFSTTSRLRPEGKIFVYHGSYTPPTRIFSLIARRTSPNAPENSVGLPLGLVLDACQILAGDDGYLTAFSDETTRVPVDDLDALLPRESIAFMSRMSPDWKPPVHLPKRWNELVLPEDKWIDTNDNFSALSSKVKVLDARYAVTGATSRLHASHLVPRAEAAWFQQHDFDLAAGDLSSKTVDSGRNVITLRADLNADCSERGSFSIVPYATLPVACFITLQSDDLAYKAHMHKVDLPGRIRLHFLFARFAWTIFKAIQEDLQRVPDGMRDIPNGKGGDEDGRGSGEGAQDAPGTGQENEGNEEGGQKERSQATSKKTRSGKDHGSPGEASEDDNDDASLETTASAPFDLDGLTSAKLAFLEEQDAHLETQGDMTSRGAESHPEVSSVHEARIARMGEPDSDGEV</sequence>
<reference evidence="3" key="1">
    <citation type="submission" date="2023-03" db="EMBL/GenBank/DDBJ databases">
        <title>Massive genome expansion in bonnet fungi (Mycena s.s.) driven by repeated elements and novel gene families across ecological guilds.</title>
        <authorList>
            <consortium name="Lawrence Berkeley National Laboratory"/>
            <person name="Harder C.B."/>
            <person name="Miyauchi S."/>
            <person name="Viragh M."/>
            <person name="Kuo A."/>
            <person name="Thoen E."/>
            <person name="Andreopoulos B."/>
            <person name="Lu D."/>
            <person name="Skrede I."/>
            <person name="Drula E."/>
            <person name="Henrissat B."/>
            <person name="Morin E."/>
            <person name="Kohler A."/>
            <person name="Barry K."/>
            <person name="LaButti K."/>
            <person name="Morin E."/>
            <person name="Salamov A."/>
            <person name="Lipzen A."/>
            <person name="Mereny Z."/>
            <person name="Hegedus B."/>
            <person name="Baldrian P."/>
            <person name="Stursova M."/>
            <person name="Weitz H."/>
            <person name="Taylor A."/>
            <person name="Grigoriev I.V."/>
            <person name="Nagy L.G."/>
            <person name="Martin F."/>
            <person name="Kauserud H."/>
        </authorList>
    </citation>
    <scope>NUCLEOTIDE SEQUENCE</scope>
    <source>
        <strain evidence="3">CBHHK188m</strain>
    </source>
</reference>
<dbReference type="InterPro" id="IPR003615">
    <property type="entry name" value="HNH_nuc"/>
</dbReference>
<organism evidence="3 4">
    <name type="scientific">Mycena maculata</name>
    <dbReference type="NCBI Taxonomy" id="230809"/>
    <lineage>
        <taxon>Eukaryota</taxon>
        <taxon>Fungi</taxon>
        <taxon>Dikarya</taxon>
        <taxon>Basidiomycota</taxon>
        <taxon>Agaricomycotina</taxon>
        <taxon>Agaricomycetes</taxon>
        <taxon>Agaricomycetidae</taxon>
        <taxon>Agaricales</taxon>
        <taxon>Marasmiineae</taxon>
        <taxon>Mycenaceae</taxon>
        <taxon>Mycena</taxon>
    </lineage>
</organism>
<evidence type="ECO:0000313" key="3">
    <source>
        <dbReference type="EMBL" id="KAJ7761940.1"/>
    </source>
</evidence>
<feature type="region of interest" description="Disordered" evidence="1">
    <location>
        <begin position="273"/>
        <end position="357"/>
    </location>
</feature>
<evidence type="ECO:0000259" key="2">
    <source>
        <dbReference type="Pfam" id="PF13391"/>
    </source>
</evidence>
<feature type="compositionally biased region" description="Basic and acidic residues" evidence="1">
    <location>
        <begin position="386"/>
        <end position="405"/>
    </location>
</feature>
<evidence type="ECO:0000313" key="4">
    <source>
        <dbReference type="Proteomes" id="UP001215280"/>
    </source>
</evidence>
<name>A0AAD7NII9_9AGAR</name>
<comment type="caution">
    <text evidence="3">The sequence shown here is derived from an EMBL/GenBank/DDBJ whole genome shotgun (WGS) entry which is preliminary data.</text>
</comment>
<proteinExistence type="predicted"/>
<gene>
    <name evidence="3" type="ORF">DFH07DRAFT_1059667</name>
</gene>
<feature type="compositionally biased region" description="Acidic residues" evidence="1">
    <location>
        <begin position="337"/>
        <end position="346"/>
    </location>
</feature>
<protein>
    <recommendedName>
        <fullName evidence="2">HNH nuclease domain-containing protein</fullName>
    </recommendedName>
</protein>
<dbReference type="AlphaFoldDB" id="A0AAD7NII9"/>
<dbReference type="Pfam" id="PF13391">
    <property type="entry name" value="HNH_2"/>
    <property type="match status" value="1"/>
</dbReference>
<dbReference type="EMBL" id="JARJLG010000044">
    <property type="protein sequence ID" value="KAJ7761940.1"/>
    <property type="molecule type" value="Genomic_DNA"/>
</dbReference>
<dbReference type="Proteomes" id="UP001215280">
    <property type="component" value="Unassembled WGS sequence"/>
</dbReference>
<feature type="region of interest" description="Disordered" evidence="1">
    <location>
        <begin position="371"/>
        <end position="412"/>
    </location>
</feature>
<keyword evidence="4" id="KW-1185">Reference proteome</keyword>
<accession>A0AAD7NII9</accession>
<evidence type="ECO:0000256" key="1">
    <source>
        <dbReference type="SAM" id="MobiDB-lite"/>
    </source>
</evidence>